<keyword evidence="1" id="KW-0001">2Fe-2S</keyword>
<dbReference type="Gene3D" id="2.102.10.10">
    <property type="entry name" value="Rieske [2Fe-2S] iron-sulphur domain"/>
    <property type="match status" value="1"/>
</dbReference>
<name>A0ABY5Z8L8_9ACTN</name>
<reference evidence="7" key="1">
    <citation type="submission" date="2021-04" db="EMBL/GenBank/DDBJ databases">
        <title>Biosynthetic gene clusters of Dactylosporangioum roseum.</title>
        <authorList>
            <person name="Hartkoorn R.C."/>
            <person name="Beaudoing E."/>
            <person name="Hot D."/>
            <person name="Moureu S."/>
        </authorList>
    </citation>
    <scope>NUCLEOTIDE SEQUENCE</scope>
    <source>
        <strain evidence="7">NRRL B-16295</strain>
    </source>
</reference>
<dbReference type="Pfam" id="PF00355">
    <property type="entry name" value="Rieske"/>
    <property type="match status" value="1"/>
</dbReference>
<evidence type="ECO:0000313" key="7">
    <source>
        <dbReference type="EMBL" id="UWZ38440.1"/>
    </source>
</evidence>
<dbReference type="CDD" id="cd03467">
    <property type="entry name" value="Rieske"/>
    <property type="match status" value="1"/>
</dbReference>
<keyword evidence="3" id="KW-0408">Iron</keyword>
<evidence type="ECO:0000259" key="6">
    <source>
        <dbReference type="PROSITE" id="PS51296"/>
    </source>
</evidence>
<evidence type="ECO:0000256" key="2">
    <source>
        <dbReference type="ARBA" id="ARBA00022723"/>
    </source>
</evidence>
<evidence type="ECO:0000256" key="3">
    <source>
        <dbReference type="ARBA" id="ARBA00023004"/>
    </source>
</evidence>
<keyword evidence="2" id="KW-0479">Metal-binding</keyword>
<sequence>MPVEDVFNPCAARRTLLLGAGALGVTVLAGCGGDEPAAPVANGGASSAPAPAGTSAAANPFDNTGAATEPGAAAPPAGALVAVREVPVGGGLIVKDTVLVVQPKQGTIKAFRALCPHQGVIVEPPSAGNPIIMCPGHNSQFKAADGSLVRGPATRGLSAVPVKVQAGYVVEV</sequence>
<dbReference type="RefSeq" id="WP_260727806.1">
    <property type="nucleotide sequence ID" value="NZ_BAAABS010000033.1"/>
</dbReference>
<proteinExistence type="predicted"/>
<dbReference type="InterPro" id="IPR036922">
    <property type="entry name" value="Rieske_2Fe-2S_sf"/>
</dbReference>
<keyword evidence="8" id="KW-1185">Reference proteome</keyword>
<accession>A0ABY5Z8L8</accession>
<keyword evidence="4" id="KW-0411">Iron-sulfur</keyword>
<dbReference type="Proteomes" id="UP001058271">
    <property type="component" value="Chromosome"/>
</dbReference>
<dbReference type="PROSITE" id="PS51296">
    <property type="entry name" value="RIESKE"/>
    <property type="match status" value="1"/>
</dbReference>
<dbReference type="EMBL" id="CP073721">
    <property type="protein sequence ID" value="UWZ38440.1"/>
    <property type="molecule type" value="Genomic_DNA"/>
</dbReference>
<dbReference type="SUPFAM" id="SSF50022">
    <property type="entry name" value="ISP domain"/>
    <property type="match status" value="1"/>
</dbReference>
<evidence type="ECO:0000256" key="5">
    <source>
        <dbReference type="SAM" id="MobiDB-lite"/>
    </source>
</evidence>
<organism evidence="7 8">
    <name type="scientific">Dactylosporangium roseum</name>
    <dbReference type="NCBI Taxonomy" id="47989"/>
    <lineage>
        <taxon>Bacteria</taxon>
        <taxon>Bacillati</taxon>
        <taxon>Actinomycetota</taxon>
        <taxon>Actinomycetes</taxon>
        <taxon>Micromonosporales</taxon>
        <taxon>Micromonosporaceae</taxon>
        <taxon>Dactylosporangium</taxon>
    </lineage>
</organism>
<feature type="region of interest" description="Disordered" evidence="5">
    <location>
        <begin position="41"/>
        <end position="74"/>
    </location>
</feature>
<evidence type="ECO:0000256" key="4">
    <source>
        <dbReference type="ARBA" id="ARBA00023014"/>
    </source>
</evidence>
<dbReference type="InterPro" id="IPR017941">
    <property type="entry name" value="Rieske_2Fe-2S"/>
</dbReference>
<protein>
    <submittedName>
        <fullName evidence="7">Rieske (2Fe-2S) protein</fullName>
    </submittedName>
</protein>
<gene>
    <name evidence="7" type="ORF">Drose_09470</name>
</gene>
<evidence type="ECO:0000313" key="8">
    <source>
        <dbReference type="Proteomes" id="UP001058271"/>
    </source>
</evidence>
<evidence type="ECO:0000256" key="1">
    <source>
        <dbReference type="ARBA" id="ARBA00022714"/>
    </source>
</evidence>
<feature type="domain" description="Rieske" evidence="6">
    <location>
        <begin position="78"/>
        <end position="171"/>
    </location>
</feature>